<accession>A0A517TY34</accession>
<dbReference type="NCBIfam" id="TIGR02595">
    <property type="entry name" value="PEP_CTERM"/>
    <property type="match status" value="1"/>
</dbReference>
<dbReference type="AlphaFoldDB" id="A0A517TY34"/>
<dbReference type="KEGG" id="llh:I41_24690"/>
<sequence>MKIQFIAVSTLVIALWAAISGTVRAVEVAGGQTSVALDTALLASAASLNLSSVSADVIAPGSLPGSVAFPINSRTAATLPTTFTYNPATFPALGSFAGAIEHQGSVFFNANSVEVGDFTIGFNAARAGTLGGQASGFYVESTTGIAAILFDLKVNGANPQPTSLVVDADLLVSPEFGSFLLSGGLSTANLQGADVGDARVSATAVPEPASAALLGVGLAAWALHRRRETLSLHNRS</sequence>
<name>A0A517TY34_9BACT</name>
<feature type="domain" description="Ice-binding protein C-terminal" evidence="1">
    <location>
        <begin position="204"/>
        <end position="226"/>
    </location>
</feature>
<evidence type="ECO:0000313" key="3">
    <source>
        <dbReference type="Proteomes" id="UP000317909"/>
    </source>
</evidence>
<proteinExistence type="predicted"/>
<dbReference type="Proteomes" id="UP000317909">
    <property type="component" value="Chromosome"/>
</dbReference>
<evidence type="ECO:0000259" key="1">
    <source>
        <dbReference type="Pfam" id="PF07589"/>
    </source>
</evidence>
<gene>
    <name evidence="2" type="ORF">I41_24690</name>
</gene>
<keyword evidence="3" id="KW-1185">Reference proteome</keyword>
<dbReference type="Pfam" id="PF07589">
    <property type="entry name" value="PEP-CTERM"/>
    <property type="match status" value="1"/>
</dbReference>
<dbReference type="InterPro" id="IPR013424">
    <property type="entry name" value="Ice-binding_C"/>
</dbReference>
<organism evidence="2 3">
    <name type="scientific">Lacipirellula limnantheis</name>
    <dbReference type="NCBI Taxonomy" id="2528024"/>
    <lineage>
        <taxon>Bacteria</taxon>
        <taxon>Pseudomonadati</taxon>
        <taxon>Planctomycetota</taxon>
        <taxon>Planctomycetia</taxon>
        <taxon>Pirellulales</taxon>
        <taxon>Lacipirellulaceae</taxon>
        <taxon>Lacipirellula</taxon>
    </lineage>
</organism>
<reference evidence="2 3" key="1">
    <citation type="submission" date="2019-02" db="EMBL/GenBank/DDBJ databases">
        <title>Deep-cultivation of Planctomycetes and their phenomic and genomic characterization uncovers novel biology.</title>
        <authorList>
            <person name="Wiegand S."/>
            <person name="Jogler M."/>
            <person name="Boedeker C."/>
            <person name="Pinto D."/>
            <person name="Vollmers J."/>
            <person name="Rivas-Marin E."/>
            <person name="Kohn T."/>
            <person name="Peeters S.H."/>
            <person name="Heuer A."/>
            <person name="Rast P."/>
            <person name="Oberbeckmann S."/>
            <person name="Bunk B."/>
            <person name="Jeske O."/>
            <person name="Meyerdierks A."/>
            <person name="Storesund J.E."/>
            <person name="Kallscheuer N."/>
            <person name="Luecker S."/>
            <person name="Lage O.M."/>
            <person name="Pohl T."/>
            <person name="Merkel B.J."/>
            <person name="Hornburger P."/>
            <person name="Mueller R.-W."/>
            <person name="Bruemmer F."/>
            <person name="Labrenz M."/>
            <person name="Spormann A.M."/>
            <person name="Op den Camp H."/>
            <person name="Overmann J."/>
            <person name="Amann R."/>
            <person name="Jetten M.S.M."/>
            <person name="Mascher T."/>
            <person name="Medema M.H."/>
            <person name="Devos D.P."/>
            <person name="Kaster A.-K."/>
            <person name="Ovreas L."/>
            <person name="Rohde M."/>
            <person name="Galperin M.Y."/>
            <person name="Jogler C."/>
        </authorList>
    </citation>
    <scope>NUCLEOTIDE SEQUENCE [LARGE SCALE GENOMIC DNA]</scope>
    <source>
        <strain evidence="2 3">I41</strain>
    </source>
</reference>
<dbReference type="EMBL" id="CP036339">
    <property type="protein sequence ID" value="QDT73280.1"/>
    <property type="molecule type" value="Genomic_DNA"/>
</dbReference>
<protein>
    <submittedName>
        <fullName evidence="2">PEP-CTERM motif protein</fullName>
    </submittedName>
</protein>
<evidence type="ECO:0000313" key="2">
    <source>
        <dbReference type="EMBL" id="QDT73280.1"/>
    </source>
</evidence>